<organism evidence="2">
    <name type="scientific">Cladocopium goreaui</name>
    <dbReference type="NCBI Taxonomy" id="2562237"/>
    <lineage>
        <taxon>Eukaryota</taxon>
        <taxon>Sar</taxon>
        <taxon>Alveolata</taxon>
        <taxon>Dinophyceae</taxon>
        <taxon>Suessiales</taxon>
        <taxon>Symbiodiniaceae</taxon>
        <taxon>Cladocopium</taxon>
    </lineage>
</organism>
<keyword evidence="4" id="KW-1185">Reference proteome</keyword>
<reference evidence="2" key="1">
    <citation type="submission" date="2022-10" db="EMBL/GenBank/DDBJ databases">
        <authorList>
            <person name="Chen Y."/>
            <person name="Dougan E. K."/>
            <person name="Chan C."/>
            <person name="Rhodes N."/>
            <person name="Thang M."/>
        </authorList>
    </citation>
    <scope>NUCLEOTIDE SEQUENCE</scope>
</reference>
<evidence type="ECO:0000313" key="2">
    <source>
        <dbReference type="EMBL" id="CAI3992738.1"/>
    </source>
</evidence>
<dbReference type="EMBL" id="CAMXCT030001750">
    <property type="protein sequence ID" value="CAL4780050.1"/>
    <property type="molecule type" value="Genomic_DNA"/>
</dbReference>
<name>A0A9P1CL69_9DINO</name>
<protein>
    <submittedName>
        <fullName evidence="2">Uncharacterized protein</fullName>
    </submittedName>
</protein>
<dbReference type="Proteomes" id="UP001152797">
    <property type="component" value="Unassembled WGS sequence"/>
</dbReference>
<dbReference type="EMBL" id="CAMXCT020001750">
    <property type="protein sequence ID" value="CAL1146113.1"/>
    <property type="molecule type" value="Genomic_DNA"/>
</dbReference>
<comment type="caution">
    <text evidence="2">The sequence shown here is derived from an EMBL/GenBank/DDBJ whole genome shotgun (WGS) entry which is preliminary data.</text>
</comment>
<evidence type="ECO:0000313" key="3">
    <source>
        <dbReference type="EMBL" id="CAL4780050.1"/>
    </source>
</evidence>
<feature type="compositionally biased region" description="Acidic residues" evidence="1">
    <location>
        <begin position="521"/>
        <end position="537"/>
    </location>
</feature>
<dbReference type="AlphaFoldDB" id="A0A9P1CL69"/>
<sequence>MVNKGWESRVDVGKFFYTWVPDEKYIMRLYDEGFLHPALTDFEKYISEFYEVPLGEWMYGWDLDPIEDVIDLVHFLATQRKLATDKNEKDVVGEIKKDAGVKGEGSWGFCSSFSASEKRAGASEPKPKAYRGLDCEMGTFDSERALENMNLPELINYAKNYDMQEGIPDTTPEHVLATIWAISDMWDKYGVDQPDDVAWWLTQAAYFMDVPKTEHSCGHLLEKDLLEDISQRKVRPINPHAQRLLAAQAREANPAKAKAKSKTTPAAKAKSATKKKQEFKGDSGDDHHTGAEPPKKKAKKSSDGGNEPPPTRTEYSRAKKSFIDQIKATEGDVWSLRELHKRWKESDVFKGLIEEMGDKEAHRRLPPITDEQQLHLLEVFAGEAIIASGCRFFDLKAESTDVKPSVSELWYVIQLLTGHVDPHTGDGSEVEVKLVGTARWLKELGAPLTPLRKQQLKRIKSFLKLQTVRVYTSSSGVRRCAGGKDLRATQKYPGQLGLKVGELLQKQLEEHRQQASLMSDEGMDFCDDSSSDSDDSGLESLVNGKTNRSAVRGDLSR</sequence>
<proteinExistence type="predicted"/>
<reference evidence="3 4" key="2">
    <citation type="submission" date="2024-05" db="EMBL/GenBank/DDBJ databases">
        <authorList>
            <person name="Chen Y."/>
            <person name="Shah S."/>
            <person name="Dougan E. K."/>
            <person name="Thang M."/>
            <person name="Chan C."/>
        </authorList>
    </citation>
    <scope>NUCLEOTIDE SEQUENCE [LARGE SCALE GENOMIC DNA]</scope>
</reference>
<gene>
    <name evidence="2" type="ORF">C1SCF055_LOCUS19538</name>
</gene>
<feature type="region of interest" description="Disordered" evidence="1">
    <location>
        <begin position="521"/>
        <end position="557"/>
    </location>
</feature>
<evidence type="ECO:0000256" key="1">
    <source>
        <dbReference type="SAM" id="MobiDB-lite"/>
    </source>
</evidence>
<feature type="compositionally biased region" description="Low complexity" evidence="1">
    <location>
        <begin position="249"/>
        <end position="270"/>
    </location>
</feature>
<feature type="compositionally biased region" description="Basic and acidic residues" evidence="1">
    <location>
        <begin position="275"/>
        <end position="295"/>
    </location>
</feature>
<accession>A0A9P1CL69</accession>
<feature type="region of interest" description="Disordered" evidence="1">
    <location>
        <begin position="249"/>
        <end position="318"/>
    </location>
</feature>
<dbReference type="EMBL" id="CAMXCT010001750">
    <property type="protein sequence ID" value="CAI3992738.1"/>
    <property type="molecule type" value="Genomic_DNA"/>
</dbReference>
<evidence type="ECO:0000313" key="4">
    <source>
        <dbReference type="Proteomes" id="UP001152797"/>
    </source>
</evidence>